<dbReference type="SMART" id="SM00966">
    <property type="entry name" value="SpoVT_AbrB"/>
    <property type="match status" value="1"/>
</dbReference>
<protein>
    <recommendedName>
        <fullName evidence="2">SpoVT-AbrB domain-containing protein</fullName>
    </recommendedName>
</protein>
<feature type="domain" description="SpoVT-AbrB" evidence="2">
    <location>
        <begin position="31"/>
        <end position="76"/>
    </location>
</feature>
<dbReference type="InterPro" id="IPR007159">
    <property type="entry name" value="SpoVT-AbrB_dom"/>
</dbReference>
<evidence type="ECO:0000313" key="3">
    <source>
        <dbReference type="EMBL" id="GAH23532.1"/>
    </source>
</evidence>
<evidence type="ECO:0000259" key="2">
    <source>
        <dbReference type="SMART" id="SM00966"/>
    </source>
</evidence>
<gene>
    <name evidence="3" type="ORF">S01H4_65192</name>
</gene>
<name>X1DTS5_9ZZZZ</name>
<feature type="non-terminal residue" evidence="3">
    <location>
        <position position="1"/>
    </location>
</feature>
<reference evidence="3" key="1">
    <citation type="journal article" date="2014" name="Front. Microbiol.">
        <title>High frequency of phylogenetically diverse reductive dehalogenase-homologous genes in deep subseafloor sedimentary metagenomes.</title>
        <authorList>
            <person name="Kawai M."/>
            <person name="Futagami T."/>
            <person name="Toyoda A."/>
            <person name="Takaki Y."/>
            <person name="Nishi S."/>
            <person name="Hori S."/>
            <person name="Arai W."/>
            <person name="Tsubouchi T."/>
            <person name="Morono Y."/>
            <person name="Uchiyama I."/>
            <person name="Ito T."/>
            <person name="Fujiyama A."/>
            <person name="Inagaki F."/>
            <person name="Takami H."/>
        </authorList>
    </citation>
    <scope>NUCLEOTIDE SEQUENCE</scope>
    <source>
        <strain evidence="3">Expedition CK06-06</strain>
    </source>
</reference>
<dbReference type="GO" id="GO:0003677">
    <property type="term" value="F:DNA binding"/>
    <property type="evidence" value="ECO:0007669"/>
    <property type="project" value="InterPro"/>
</dbReference>
<dbReference type="SUPFAM" id="SSF89447">
    <property type="entry name" value="AbrB/MazE/MraZ-like"/>
    <property type="match status" value="1"/>
</dbReference>
<feature type="transmembrane region" description="Helical" evidence="1">
    <location>
        <begin position="6"/>
        <end position="27"/>
    </location>
</feature>
<dbReference type="Pfam" id="PF04014">
    <property type="entry name" value="MazE_antitoxin"/>
    <property type="match status" value="1"/>
</dbReference>
<sequence>DIKYYTSSFSVYTCNIVNLLVLLFQVIEMKTTLTKRGQTSVPAEIIKHYKLQKGSKLYWLDTGRGIRVIPIPMNILEETQGAASGEGLLEKLLESRRIDRENEK</sequence>
<keyword evidence="1" id="KW-0472">Membrane</keyword>
<keyword evidence="1" id="KW-0812">Transmembrane</keyword>
<comment type="caution">
    <text evidence="3">The sequence shown here is derived from an EMBL/GenBank/DDBJ whole genome shotgun (WGS) entry which is preliminary data.</text>
</comment>
<proteinExistence type="predicted"/>
<dbReference type="AlphaFoldDB" id="X1DTS5"/>
<dbReference type="InterPro" id="IPR037914">
    <property type="entry name" value="SpoVT-AbrB_sf"/>
</dbReference>
<accession>X1DTS5</accession>
<evidence type="ECO:0000256" key="1">
    <source>
        <dbReference type="SAM" id="Phobius"/>
    </source>
</evidence>
<organism evidence="3">
    <name type="scientific">marine sediment metagenome</name>
    <dbReference type="NCBI Taxonomy" id="412755"/>
    <lineage>
        <taxon>unclassified sequences</taxon>
        <taxon>metagenomes</taxon>
        <taxon>ecological metagenomes</taxon>
    </lineage>
</organism>
<dbReference type="EMBL" id="BART01039800">
    <property type="protein sequence ID" value="GAH23532.1"/>
    <property type="molecule type" value="Genomic_DNA"/>
</dbReference>
<keyword evidence="1" id="KW-1133">Transmembrane helix</keyword>